<proteinExistence type="inferred from homology"/>
<evidence type="ECO:0000313" key="5">
    <source>
        <dbReference type="Proteomes" id="UP001562354"/>
    </source>
</evidence>
<dbReference type="PRINTS" id="PR00080">
    <property type="entry name" value="SDRFAMILY"/>
</dbReference>
<protein>
    <submittedName>
        <fullName evidence="4">Uncharacterized protein</fullName>
    </submittedName>
</protein>
<dbReference type="Pfam" id="PF00106">
    <property type="entry name" value="adh_short"/>
    <property type="match status" value="1"/>
</dbReference>
<dbReference type="PANTHER" id="PTHR24321">
    <property type="entry name" value="DEHYDROGENASES, SHORT CHAIN"/>
    <property type="match status" value="1"/>
</dbReference>
<keyword evidence="2" id="KW-0560">Oxidoreductase</keyword>
<keyword evidence="5" id="KW-1185">Reference proteome</keyword>
<dbReference type="InterPro" id="IPR002347">
    <property type="entry name" value="SDR_fam"/>
</dbReference>
<dbReference type="EMBL" id="JBFMKM010000007">
    <property type="protein sequence ID" value="KAL1305276.1"/>
    <property type="molecule type" value="Genomic_DNA"/>
</dbReference>
<evidence type="ECO:0000313" key="4">
    <source>
        <dbReference type="EMBL" id="KAL1305276.1"/>
    </source>
</evidence>
<dbReference type="CDD" id="cd05233">
    <property type="entry name" value="SDR_c"/>
    <property type="match status" value="1"/>
</dbReference>
<evidence type="ECO:0000256" key="1">
    <source>
        <dbReference type="ARBA" id="ARBA00006484"/>
    </source>
</evidence>
<name>A0ABR3PGK4_9PEZI</name>
<dbReference type="RefSeq" id="XP_069201549.1">
    <property type="nucleotide sequence ID" value="XM_069347985.1"/>
</dbReference>
<evidence type="ECO:0000256" key="3">
    <source>
        <dbReference type="RuleBase" id="RU000363"/>
    </source>
</evidence>
<dbReference type="InterPro" id="IPR036291">
    <property type="entry name" value="NAD(P)-bd_dom_sf"/>
</dbReference>
<dbReference type="SUPFAM" id="SSF51735">
    <property type="entry name" value="NAD(P)-binding Rossmann-fold domains"/>
    <property type="match status" value="1"/>
</dbReference>
<organism evidence="4 5">
    <name type="scientific">Neodothiora populina</name>
    <dbReference type="NCBI Taxonomy" id="2781224"/>
    <lineage>
        <taxon>Eukaryota</taxon>
        <taxon>Fungi</taxon>
        <taxon>Dikarya</taxon>
        <taxon>Ascomycota</taxon>
        <taxon>Pezizomycotina</taxon>
        <taxon>Dothideomycetes</taxon>
        <taxon>Dothideomycetidae</taxon>
        <taxon>Dothideales</taxon>
        <taxon>Dothioraceae</taxon>
        <taxon>Neodothiora</taxon>
    </lineage>
</organism>
<dbReference type="GeneID" id="95975886"/>
<comment type="similarity">
    <text evidence="1 3">Belongs to the short-chain dehydrogenases/reductases (SDR) family.</text>
</comment>
<dbReference type="PANTHER" id="PTHR24321:SF8">
    <property type="entry name" value="ESTRADIOL 17-BETA-DEHYDROGENASE 8-RELATED"/>
    <property type="match status" value="1"/>
</dbReference>
<dbReference type="Gene3D" id="3.40.50.720">
    <property type="entry name" value="NAD(P)-binding Rossmann-like Domain"/>
    <property type="match status" value="1"/>
</dbReference>
<evidence type="ECO:0000256" key="2">
    <source>
        <dbReference type="ARBA" id="ARBA00023002"/>
    </source>
</evidence>
<comment type="caution">
    <text evidence="4">The sequence shown here is derived from an EMBL/GenBank/DDBJ whole genome shotgun (WGS) entry which is preliminary data.</text>
</comment>
<dbReference type="Pfam" id="PF13561">
    <property type="entry name" value="adh_short_C2"/>
    <property type="match status" value="1"/>
</dbReference>
<sequence>MDRWSNHQSAGGPPGRIQDKVAVITGASSGIGRAVAILFAHEGAHVVCADIRETTSDQVEDGVISNTTTELTDGLYIRTDVSNAQDMRNLVRRTVDEYGRLDIFVNNAGIAIEAFDPRPIWAADEDVFDLTQRVNTRGVFLGCKYASAEMRNQAPHRNGDRGWIINIGSVYGMVGAENKVSISASKGAVTALTRAVAMDCAPYRVHVNAICPGGKLSCKDVECEVADYVLVTLTETINRALPDEQLRTEMIGLHPFRGLGIPDDIARAALFLASEDAGWMTGVCLPVDGGFTAR</sequence>
<accession>A0ABR3PGK4</accession>
<dbReference type="PRINTS" id="PR00081">
    <property type="entry name" value="GDHRDH"/>
</dbReference>
<gene>
    <name evidence="4" type="ORF">AAFC00_002184</name>
</gene>
<reference evidence="4 5" key="1">
    <citation type="submission" date="2024-07" db="EMBL/GenBank/DDBJ databases">
        <title>Draft sequence of the Neodothiora populina.</title>
        <authorList>
            <person name="Drown D.D."/>
            <person name="Schuette U.S."/>
            <person name="Buechlein A.B."/>
            <person name="Rusch D.R."/>
            <person name="Winton L.W."/>
            <person name="Adams G.A."/>
        </authorList>
    </citation>
    <scope>NUCLEOTIDE SEQUENCE [LARGE SCALE GENOMIC DNA]</scope>
    <source>
        <strain evidence="4 5">CPC 39397</strain>
    </source>
</reference>
<dbReference type="Proteomes" id="UP001562354">
    <property type="component" value="Unassembled WGS sequence"/>
</dbReference>